<name>A0AAE0JMD1_9PEZI</name>
<dbReference type="EMBL" id="JAUEPP010000002">
    <property type="protein sequence ID" value="KAK3352051.1"/>
    <property type="molecule type" value="Genomic_DNA"/>
</dbReference>
<accession>A0AAE0JMD1</accession>
<dbReference type="RefSeq" id="XP_062685346.1">
    <property type="nucleotide sequence ID" value="XM_062824245.1"/>
</dbReference>
<keyword evidence="2" id="KW-1185">Reference proteome</keyword>
<proteinExistence type="predicted"/>
<evidence type="ECO:0000313" key="2">
    <source>
        <dbReference type="Proteomes" id="UP001278500"/>
    </source>
</evidence>
<gene>
    <name evidence="1" type="ORF">B0H65DRAFT_419946</name>
</gene>
<protein>
    <recommendedName>
        <fullName evidence="3">HNH nuclease domain-containing protein</fullName>
    </recommendedName>
</protein>
<evidence type="ECO:0000313" key="1">
    <source>
        <dbReference type="EMBL" id="KAK3352051.1"/>
    </source>
</evidence>
<dbReference type="GeneID" id="87861399"/>
<sequence>MMAALFGEGAQAELLSARNNLLLLHQVERALDHGAIAIVPNIEDNELASDKALAEWEARHPREYKWKVIDPKAEDFLDVHFYHTLPATIEHPGMAVKELDGKQLHFRPACTFRPRVEYLYFLFVLSILKMAWRHDIDNRAKPEDIGMLKRLIGKKAWTTESQYLHRAMVVALGLEVEISGLNDEEAQDKEEIALLALIRAFDVPKTRFEEECELNWGEDEADEDDDDRCGYWDVVEEDD</sequence>
<organism evidence="1 2">
    <name type="scientific">Neurospora tetraspora</name>
    <dbReference type="NCBI Taxonomy" id="94610"/>
    <lineage>
        <taxon>Eukaryota</taxon>
        <taxon>Fungi</taxon>
        <taxon>Dikarya</taxon>
        <taxon>Ascomycota</taxon>
        <taxon>Pezizomycotina</taxon>
        <taxon>Sordariomycetes</taxon>
        <taxon>Sordariomycetidae</taxon>
        <taxon>Sordariales</taxon>
        <taxon>Sordariaceae</taxon>
        <taxon>Neurospora</taxon>
    </lineage>
</organism>
<reference evidence="1" key="1">
    <citation type="journal article" date="2023" name="Mol. Phylogenet. Evol.">
        <title>Genome-scale phylogeny and comparative genomics of the fungal order Sordariales.</title>
        <authorList>
            <person name="Hensen N."/>
            <person name="Bonometti L."/>
            <person name="Westerberg I."/>
            <person name="Brannstrom I.O."/>
            <person name="Guillou S."/>
            <person name="Cros-Aarteil S."/>
            <person name="Calhoun S."/>
            <person name="Haridas S."/>
            <person name="Kuo A."/>
            <person name="Mondo S."/>
            <person name="Pangilinan J."/>
            <person name="Riley R."/>
            <person name="LaButti K."/>
            <person name="Andreopoulos B."/>
            <person name="Lipzen A."/>
            <person name="Chen C."/>
            <person name="Yan M."/>
            <person name="Daum C."/>
            <person name="Ng V."/>
            <person name="Clum A."/>
            <person name="Steindorff A."/>
            <person name="Ohm R.A."/>
            <person name="Martin F."/>
            <person name="Silar P."/>
            <person name="Natvig D.O."/>
            <person name="Lalanne C."/>
            <person name="Gautier V."/>
            <person name="Ament-Velasquez S.L."/>
            <person name="Kruys A."/>
            <person name="Hutchinson M.I."/>
            <person name="Powell A.J."/>
            <person name="Barry K."/>
            <person name="Miller A.N."/>
            <person name="Grigoriev I.V."/>
            <person name="Debuchy R."/>
            <person name="Gladieux P."/>
            <person name="Hiltunen Thoren M."/>
            <person name="Johannesson H."/>
        </authorList>
    </citation>
    <scope>NUCLEOTIDE SEQUENCE</scope>
    <source>
        <strain evidence="1">CBS 560.94</strain>
    </source>
</reference>
<dbReference type="AlphaFoldDB" id="A0AAE0JMD1"/>
<dbReference type="Proteomes" id="UP001278500">
    <property type="component" value="Unassembled WGS sequence"/>
</dbReference>
<comment type="caution">
    <text evidence="1">The sequence shown here is derived from an EMBL/GenBank/DDBJ whole genome shotgun (WGS) entry which is preliminary data.</text>
</comment>
<evidence type="ECO:0008006" key="3">
    <source>
        <dbReference type="Google" id="ProtNLM"/>
    </source>
</evidence>
<reference evidence="1" key="2">
    <citation type="submission" date="2023-06" db="EMBL/GenBank/DDBJ databases">
        <authorList>
            <consortium name="Lawrence Berkeley National Laboratory"/>
            <person name="Haridas S."/>
            <person name="Hensen N."/>
            <person name="Bonometti L."/>
            <person name="Westerberg I."/>
            <person name="Brannstrom I.O."/>
            <person name="Guillou S."/>
            <person name="Cros-Aarteil S."/>
            <person name="Calhoun S."/>
            <person name="Kuo A."/>
            <person name="Mondo S."/>
            <person name="Pangilinan J."/>
            <person name="Riley R."/>
            <person name="Labutti K."/>
            <person name="Andreopoulos B."/>
            <person name="Lipzen A."/>
            <person name="Chen C."/>
            <person name="Yanf M."/>
            <person name="Daum C."/>
            <person name="Ng V."/>
            <person name="Clum A."/>
            <person name="Steindorff A."/>
            <person name="Ohm R."/>
            <person name="Martin F."/>
            <person name="Silar P."/>
            <person name="Natvig D."/>
            <person name="Lalanne C."/>
            <person name="Gautier V."/>
            <person name="Ament-Velasquez S.L."/>
            <person name="Kruys A."/>
            <person name="Hutchinson M.I."/>
            <person name="Powell A.J."/>
            <person name="Barry K."/>
            <person name="Miller A.N."/>
            <person name="Grigoriev I.V."/>
            <person name="Debuchy R."/>
            <person name="Gladieux P."/>
            <person name="Thoren M.H."/>
            <person name="Johannesson H."/>
        </authorList>
    </citation>
    <scope>NUCLEOTIDE SEQUENCE</scope>
    <source>
        <strain evidence="1">CBS 560.94</strain>
    </source>
</reference>